<keyword evidence="10" id="KW-1185">Reference proteome</keyword>
<dbReference type="RefSeq" id="WP_311365658.1">
    <property type="nucleotide sequence ID" value="NZ_JAVRIC010000019.1"/>
</dbReference>
<evidence type="ECO:0000256" key="5">
    <source>
        <dbReference type="ARBA" id="ARBA00022989"/>
    </source>
</evidence>
<organism evidence="9 10">
    <name type="scientific">Banduia mediterranea</name>
    <dbReference type="NCBI Taxonomy" id="3075609"/>
    <lineage>
        <taxon>Bacteria</taxon>
        <taxon>Pseudomonadati</taxon>
        <taxon>Pseudomonadota</taxon>
        <taxon>Gammaproteobacteria</taxon>
        <taxon>Nevskiales</taxon>
        <taxon>Algiphilaceae</taxon>
        <taxon>Banduia</taxon>
    </lineage>
</organism>
<evidence type="ECO:0000256" key="6">
    <source>
        <dbReference type="ARBA" id="ARBA00023136"/>
    </source>
</evidence>
<feature type="transmembrane region" description="Helical" evidence="8">
    <location>
        <begin position="25"/>
        <end position="45"/>
    </location>
</feature>
<evidence type="ECO:0000313" key="10">
    <source>
        <dbReference type="Proteomes" id="UP001254608"/>
    </source>
</evidence>
<dbReference type="InterPro" id="IPR003400">
    <property type="entry name" value="ExbD"/>
</dbReference>
<dbReference type="Proteomes" id="UP001254608">
    <property type="component" value="Unassembled WGS sequence"/>
</dbReference>
<dbReference type="Pfam" id="PF02472">
    <property type="entry name" value="ExbD"/>
    <property type="match status" value="1"/>
</dbReference>
<evidence type="ECO:0000256" key="4">
    <source>
        <dbReference type="ARBA" id="ARBA00022692"/>
    </source>
</evidence>
<accession>A0ABU2WMH8</accession>
<name>A0ABU2WMH8_9GAMM</name>
<dbReference type="EMBL" id="JAVRIC010000019">
    <property type="protein sequence ID" value="MDT0498267.1"/>
    <property type="molecule type" value="Genomic_DNA"/>
</dbReference>
<protein>
    <submittedName>
        <fullName evidence="9">Biopolymer transporter ExbD</fullName>
    </submittedName>
</protein>
<comment type="caution">
    <text evidence="9">The sequence shown here is derived from an EMBL/GenBank/DDBJ whole genome shotgun (WGS) entry which is preliminary data.</text>
</comment>
<keyword evidence="4 7" id="KW-0812">Transmembrane</keyword>
<evidence type="ECO:0000256" key="2">
    <source>
        <dbReference type="ARBA" id="ARBA00005811"/>
    </source>
</evidence>
<keyword evidence="5 8" id="KW-1133">Transmembrane helix</keyword>
<comment type="similarity">
    <text evidence="2 7">Belongs to the ExbD/TolR family.</text>
</comment>
<evidence type="ECO:0000313" key="9">
    <source>
        <dbReference type="EMBL" id="MDT0498267.1"/>
    </source>
</evidence>
<evidence type="ECO:0000256" key="7">
    <source>
        <dbReference type="RuleBase" id="RU003879"/>
    </source>
</evidence>
<proteinExistence type="inferred from homology"/>
<evidence type="ECO:0000256" key="1">
    <source>
        <dbReference type="ARBA" id="ARBA00004162"/>
    </source>
</evidence>
<keyword evidence="7" id="KW-0653">Protein transport</keyword>
<gene>
    <name evidence="9" type="ORF">RM530_12950</name>
</gene>
<keyword evidence="3" id="KW-1003">Cell membrane</keyword>
<sequence length="181" mass="19805">MSAGFGSSAKSRRLTRRTKKSRAQATLNIVSLMDIFTILVFFLLVNSAAVETLPNPKAMTLPESIAEERAEEVPVLMIARDRIVIQFGNNVRDVMSTEAATKATTSILAPLKSAIFEEIRLVPIEGDPQRRMTRGEINVMADKDAPYALLKKVMSTCTDAQFASISLAVIHRPSDKGKTAP</sequence>
<keyword evidence="6 8" id="KW-0472">Membrane</keyword>
<evidence type="ECO:0000256" key="3">
    <source>
        <dbReference type="ARBA" id="ARBA00022475"/>
    </source>
</evidence>
<comment type="subcellular location">
    <subcellularLocation>
        <location evidence="1">Cell membrane</location>
        <topology evidence="1">Single-pass membrane protein</topology>
    </subcellularLocation>
    <subcellularLocation>
        <location evidence="7">Cell membrane</location>
        <topology evidence="7">Single-pass type II membrane protein</topology>
    </subcellularLocation>
</comment>
<reference evidence="9 10" key="1">
    <citation type="submission" date="2023-09" db="EMBL/GenBank/DDBJ databases">
        <authorList>
            <person name="Rey-Velasco X."/>
        </authorList>
    </citation>
    <scope>NUCLEOTIDE SEQUENCE [LARGE SCALE GENOMIC DNA]</scope>
    <source>
        <strain evidence="9 10">W345</strain>
    </source>
</reference>
<keyword evidence="7" id="KW-0813">Transport</keyword>
<evidence type="ECO:0000256" key="8">
    <source>
        <dbReference type="SAM" id="Phobius"/>
    </source>
</evidence>